<dbReference type="Pfam" id="PF17655">
    <property type="entry name" value="IRK_C"/>
    <property type="match status" value="1"/>
</dbReference>
<keyword evidence="8 12" id="KW-0406">Ion transport</keyword>
<comment type="similarity">
    <text evidence="12">Belongs to the inward rectifier-type potassium channel (TC 1.A.2.1) family.</text>
</comment>
<evidence type="ECO:0000256" key="6">
    <source>
        <dbReference type="ARBA" id="ARBA00022958"/>
    </source>
</evidence>
<keyword evidence="6 12" id="KW-0630">Potassium</keyword>
<organism evidence="18">
    <name type="scientific">Thrips palmi</name>
    <name type="common">Melon thrips</name>
    <dbReference type="NCBI Taxonomy" id="161013"/>
    <lineage>
        <taxon>Eukaryota</taxon>
        <taxon>Metazoa</taxon>
        <taxon>Ecdysozoa</taxon>
        <taxon>Arthropoda</taxon>
        <taxon>Hexapoda</taxon>
        <taxon>Insecta</taxon>
        <taxon>Pterygota</taxon>
        <taxon>Neoptera</taxon>
        <taxon>Paraneoptera</taxon>
        <taxon>Thysanoptera</taxon>
        <taxon>Terebrantia</taxon>
        <taxon>Thripoidea</taxon>
        <taxon>Thripidae</taxon>
        <taxon>Thrips</taxon>
    </lineage>
</organism>
<dbReference type="GeneID" id="117639516"/>
<dbReference type="GO" id="GO:0034765">
    <property type="term" value="P:regulation of monoatomic ion transmembrane transport"/>
    <property type="evidence" value="ECO:0007669"/>
    <property type="project" value="TreeGrafter"/>
</dbReference>
<name>A0A6P8YBL0_THRPL</name>
<keyword evidence="17" id="KW-1185">Reference proteome</keyword>
<dbReference type="PRINTS" id="PR01320">
    <property type="entry name" value="KIRCHANNEL"/>
</dbReference>
<keyword evidence="4 12" id="KW-0812">Transmembrane</keyword>
<dbReference type="InParanoid" id="A0A6P8YBL0"/>
<evidence type="ECO:0000256" key="1">
    <source>
        <dbReference type="ARBA" id="ARBA00004141"/>
    </source>
</evidence>
<evidence type="ECO:0000259" key="15">
    <source>
        <dbReference type="Pfam" id="PF01007"/>
    </source>
</evidence>
<evidence type="ECO:0000256" key="2">
    <source>
        <dbReference type="ARBA" id="ARBA00022448"/>
    </source>
</evidence>
<evidence type="ECO:0000256" key="11">
    <source>
        <dbReference type="PIRSR" id="PIRSR005465-1"/>
    </source>
</evidence>
<dbReference type="InterPro" id="IPR041647">
    <property type="entry name" value="IRK_C"/>
</dbReference>
<dbReference type="Proteomes" id="UP000515158">
    <property type="component" value="Unplaced"/>
</dbReference>
<proteinExistence type="inferred from homology"/>
<evidence type="ECO:0000256" key="8">
    <source>
        <dbReference type="ARBA" id="ARBA00023065"/>
    </source>
</evidence>
<dbReference type="OrthoDB" id="273257at2759"/>
<keyword evidence="5 12" id="KW-0851">Voltage-gated channel</keyword>
<evidence type="ECO:0000256" key="14">
    <source>
        <dbReference type="SAM" id="Phobius"/>
    </source>
</evidence>
<dbReference type="GO" id="GO:0005242">
    <property type="term" value="F:inward rectifier potassium channel activity"/>
    <property type="evidence" value="ECO:0007669"/>
    <property type="project" value="InterPro"/>
</dbReference>
<feature type="site" description="Role in the control of polyamine-mediated channel gating and in the blocking by intracellular magnesium" evidence="11">
    <location>
        <position position="163"/>
    </location>
</feature>
<dbReference type="InterPro" id="IPR016449">
    <property type="entry name" value="K_chnl_inward-rec_Kir"/>
</dbReference>
<evidence type="ECO:0000256" key="10">
    <source>
        <dbReference type="ARBA" id="ARBA00023303"/>
    </source>
</evidence>
<dbReference type="GO" id="GO:0034702">
    <property type="term" value="C:monoatomic ion channel complex"/>
    <property type="evidence" value="ECO:0007669"/>
    <property type="project" value="UniProtKB-KW"/>
</dbReference>
<protein>
    <submittedName>
        <fullName evidence="18">ATP-sensitive inward rectifier potassium channel 12-like isoform X1</fullName>
    </submittedName>
</protein>
<gene>
    <name evidence="18" type="primary">LOC117639516</name>
</gene>
<comment type="subcellular location">
    <subcellularLocation>
        <location evidence="1 12">Membrane</location>
        <topology evidence="1 12">Multi-pass membrane protein</topology>
    </subcellularLocation>
</comment>
<sequence length="378" mass="43020">MEKTGDDGVLLARRSSTSPKPSRHPSSERRTMTKSGDAQVAPLNVPNKHKRFLQDFFNTLVECRWRYTLLVFLLSHFASWFIFAVIWYCMALAHGDFEDRLPGEQPCIINTMDVTSGLTFTGSFIFSMESQTTIGYGTAYPSKDCPQAVVVLCFQSVCGMIIEAFSVGIVFAKMTRPHLRTQTLLFSRRAVVAVRDGCLTLMFRVGDIRKSQLVSTKLWVVISGVSDPDEPEMDQTELAVTFNGSANNLNTSWPTTVMHRINDKSPLYKMDPRDLLEDTFEILVFLEGTIQSTGQTTQARTSYTPSEIMWGHKLYPMLRYSKKLRRYEADFNRFHETIEVETPLCSSYNLNRVRRLSELSVLHPISESREETAVEIES</sequence>
<dbReference type="RefSeq" id="XP_034231147.1">
    <property type="nucleotide sequence ID" value="XM_034375256.1"/>
</dbReference>
<dbReference type="AlphaFoldDB" id="A0A6P8YBL0"/>
<dbReference type="GO" id="GO:1990573">
    <property type="term" value="P:potassium ion import across plasma membrane"/>
    <property type="evidence" value="ECO:0007669"/>
    <property type="project" value="TreeGrafter"/>
</dbReference>
<evidence type="ECO:0000256" key="9">
    <source>
        <dbReference type="ARBA" id="ARBA00023136"/>
    </source>
</evidence>
<evidence type="ECO:0000313" key="17">
    <source>
        <dbReference type="Proteomes" id="UP000515158"/>
    </source>
</evidence>
<dbReference type="GO" id="GO:0005886">
    <property type="term" value="C:plasma membrane"/>
    <property type="evidence" value="ECO:0007669"/>
    <property type="project" value="TreeGrafter"/>
</dbReference>
<reference evidence="18" key="1">
    <citation type="submission" date="2025-08" db="UniProtKB">
        <authorList>
            <consortium name="RefSeq"/>
        </authorList>
    </citation>
    <scope>IDENTIFICATION</scope>
    <source>
        <tissue evidence="18">Total insect</tissue>
    </source>
</reference>
<keyword evidence="3 12" id="KW-0633">Potassium transport</keyword>
<dbReference type="Pfam" id="PF01007">
    <property type="entry name" value="IRK"/>
    <property type="match status" value="1"/>
</dbReference>
<keyword evidence="2 12" id="KW-0813">Transport</keyword>
<accession>A0A6P8YBL0</accession>
<dbReference type="PIRSF" id="PIRSF005465">
    <property type="entry name" value="GIRK_kir"/>
    <property type="match status" value="1"/>
</dbReference>
<keyword evidence="7 14" id="KW-1133">Transmembrane helix</keyword>
<evidence type="ECO:0000256" key="7">
    <source>
        <dbReference type="ARBA" id="ARBA00022989"/>
    </source>
</evidence>
<dbReference type="PANTHER" id="PTHR11767:SF113">
    <property type="entry name" value="INWARDLY RECTIFYING POTASSIUM CHANNEL 2, ISOFORM D"/>
    <property type="match status" value="1"/>
</dbReference>
<keyword evidence="10 12" id="KW-0407">Ion channel</keyword>
<feature type="transmembrane region" description="Helical" evidence="14">
    <location>
        <begin position="148"/>
        <end position="172"/>
    </location>
</feature>
<dbReference type="Gene3D" id="2.60.40.1400">
    <property type="entry name" value="G protein-activated inward rectifier potassium channel 1"/>
    <property type="match status" value="1"/>
</dbReference>
<dbReference type="SUPFAM" id="SSF81324">
    <property type="entry name" value="Voltage-gated potassium channels"/>
    <property type="match status" value="1"/>
</dbReference>
<dbReference type="Gene3D" id="1.10.287.70">
    <property type="match status" value="1"/>
</dbReference>
<dbReference type="InterPro" id="IPR040445">
    <property type="entry name" value="Kir_TM"/>
</dbReference>
<dbReference type="PANTHER" id="PTHR11767">
    <property type="entry name" value="INWARD RECTIFIER POTASSIUM CHANNEL"/>
    <property type="match status" value="1"/>
</dbReference>
<evidence type="ECO:0000256" key="12">
    <source>
        <dbReference type="RuleBase" id="RU003822"/>
    </source>
</evidence>
<feature type="transmembrane region" description="Helical" evidence="14">
    <location>
        <begin position="69"/>
        <end position="93"/>
    </location>
</feature>
<feature type="domain" description="Potassium channel inwardly rectifying transmembrane" evidence="15">
    <location>
        <begin position="32"/>
        <end position="177"/>
    </location>
</feature>
<keyword evidence="9 14" id="KW-0472">Membrane</keyword>
<evidence type="ECO:0000256" key="4">
    <source>
        <dbReference type="ARBA" id="ARBA00022692"/>
    </source>
</evidence>
<evidence type="ECO:0000259" key="16">
    <source>
        <dbReference type="Pfam" id="PF17655"/>
    </source>
</evidence>
<dbReference type="InterPro" id="IPR013518">
    <property type="entry name" value="K_chnl_inward-rec_Kir_cyto"/>
</dbReference>
<evidence type="ECO:0000256" key="5">
    <source>
        <dbReference type="ARBA" id="ARBA00022882"/>
    </source>
</evidence>
<dbReference type="KEGG" id="tpal:117639516"/>
<evidence type="ECO:0000256" key="3">
    <source>
        <dbReference type="ARBA" id="ARBA00022538"/>
    </source>
</evidence>
<dbReference type="InterPro" id="IPR014756">
    <property type="entry name" value="Ig_E-set"/>
</dbReference>
<evidence type="ECO:0000256" key="13">
    <source>
        <dbReference type="SAM" id="MobiDB-lite"/>
    </source>
</evidence>
<evidence type="ECO:0000313" key="18">
    <source>
        <dbReference type="RefSeq" id="XP_034231147.1"/>
    </source>
</evidence>
<feature type="domain" description="Inward rectifier potassium channel C-terminal" evidence="16">
    <location>
        <begin position="184"/>
        <end position="353"/>
    </location>
</feature>
<dbReference type="SUPFAM" id="SSF81296">
    <property type="entry name" value="E set domains"/>
    <property type="match status" value="1"/>
</dbReference>
<feature type="region of interest" description="Disordered" evidence="13">
    <location>
        <begin position="1"/>
        <end position="37"/>
    </location>
</feature>